<organism evidence="1 2">
    <name type="scientific">Aliidiomarina soli</name>
    <dbReference type="NCBI Taxonomy" id="1928574"/>
    <lineage>
        <taxon>Bacteria</taxon>
        <taxon>Pseudomonadati</taxon>
        <taxon>Pseudomonadota</taxon>
        <taxon>Gammaproteobacteria</taxon>
        <taxon>Alteromonadales</taxon>
        <taxon>Idiomarinaceae</taxon>
        <taxon>Aliidiomarina</taxon>
    </lineage>
</organism>
<evidence type="ECO:0000313" key="1">
    <source>
        <dbReference type="EMBL" id="RUO32996.1"/>
    </source>
</evidence>
<evidence type="ECO:0000313" key="2">
    <source>
        <dbReference type="Proteomes" id="UP000287823"/>
    </source>
</evidence>
<dbReference type="RefSeq" id="WP_126798743.1">
    <property type="nucleotide sequence ID" value="NZ_PIPO01000003.1"/>
</dbReference>
<dbReference type="EMBL" id="PIPO01000003">
    <property type="protein sequence ID" value="RUO32996.1"/>
    <property type="molecule type" value="Genomic_DNA"/>
</dbReference>
<proteinExistence type="predicted"/>
<dbReference type="Pfam" id="PF13759">
    <property type="entry name" value="2OG-FeII_Oxy_5"/>
    <property type="match status" value="1"/>
</dbReference>
<accession>A0A432WGN8</accession>
<name>A0A432WGN8_9GAMM</name>
<dbReference type="Gene3D" id="2.60.120.620">
    <property type="entry name" value="q2cbj1_9rhob like domain"/>
    <property type="match status" value="1"/>
</dbReference>
<dbReference type="AlphaFoldDB" id="A0A432WGN8"/>
<dbReference type="InterPro" id="IPR011990">
    <property type="entry name" value="TPR-like_helical_dom_sf"/>
</dbReference>
<dbReference type="Gene3D" id="1.25.40.10">
    <property type="entry name" value="Tetratricopeptide repeat domain"/>
    <property type="match status" value="2"/>
</dbReference>
<sequence length="514" mass="58713">MQLAPSTIQQSAQQACYFHQQQQFAQAWAKFSVLPYEELTRLNIAGQAADSAYRVGQLEAAETLFNLALVDLRVQDPRALSYRFNLALIYFQWQQWTLCIDALSKVQRANPAHQRSAELLTQVRLLRGTNKDIKLALVALKQQLKKDPLNRKALQLWAETRWLQNESDWSGPYDVALQVPGHETILVDYIQKLTSLNLLQQAQEVLTSYGGKGTEQASSPYYQYCTALLCYQQGRPVDAQSWLAKLPSAWLASYAIGELRIKVLLANGETDTALRLARDRVEASPGKRVEQGDWALLATALKFSQCYDEYRRLYDFDRFVRVMPIECPPGYDSLDEFHQSLISQIDSLHRDKNHPLNQSLRSGSQTQGHLFRQGLSDVEALENAIRQQLTQYIEDLADDSEHPFLSRKAKEILFTGAWSVKLREQGFHQNHFHNEGWISGCYYVQIPNAVEKEGQGWIKFGQIESVQTITDTADFMVRPRAGHVVFFPSYMWHGTQAFTDNNFRITVAFDLIPG</sequence>
<gene>
    <name evidence="1" type="ORF">CWE14_07060</name>
</gene>
<dbReference type="InterPro" id="IPR012668">
    <property type="entry name" value="CHP02466"/>
</dbReference>
<keyword evidence="2" id="KW-1185">Reference proteome</keyword>
<dbReference type="SUPFAM" id="SSF48452">
    <property type="entry name" value="TPR-like"/>
    <property type="match status" value="1"/>
</dbReference>
<protein>
    <submittedName>
        <fullName evidence="1">Uncharacterized protein</fullName>
    </submittedName>
</protein>
<comment type="caution">
    <text evidence="1">The sequence shown here is derived from an EMBL/GenBank/DDBJ whole genome shotgun (WGS) entry which is preliminary data.</text>
</comment>
<reference evidence="1 2" key="1">
    <citation type="journal article" date="2011" name="Front. Microbiol.">
        <title>Genomic signatures of strain selection and enhancement in Bacillus atrophaeus var. globigii, a historical biowarfare simulant.</title>
        <authorList>
            <person name="Gibbons H.S."/>
            <person name="Broomall S.M."/>
            <person name="McNew L.A."/>
            <person name="Daligault H."/>
            <person name="Chapman C."/>
            <person name="Bruce D."/>
            <person name="Karavis M."/>
            <person name="Krepps M."/>
            <person name="McGregor P.A."/>
            <person name="Hong C."/>
            <person name="Park K.H."/>
            <person name="Akmal A."/>
            <person name="Feldman A."/>
            <person name="Lin J.S."/>
            <person name="Chang W.E."/>
            <person name="Higgs B.W."/>
            <person name="Demirev P."/>
            <person name="Lindquist J."/>
            <person name="Liem A."/>
            <person name="Fochler E."/>
            <person name="Read T.D."/>
            <person name="Tapia R."/>
            <person name="Johnson S."/>
            <person name="Bishop-Lilly K.A."/>
            <person name="Detter C."/>
            <person name="Han C."/>
            <person name="Sozhamannan S."/>
            <person name="Rosenzweig C.N."/>
            <person name="Skowronski E.W."/>
        </authorList>
    </citation>
    <scope>NUCLEOTIDE SEQUENCE [LARGE SCALE GENOMIC DNA]</scope>
    <source>
        <strain evidence="1 2">Y4G10-17</strain>
    </source>
</reference>
<dbReference type="Proteomes" id="UP000287823">
    <property type="component" value="Unassembled WGS sequence"/>
</dbReference>